<name>A0A5D3B886_9TREE</name>
<dbReference type="Proteomes" id="UP000322245">
    <property type="component" value="Unassembled WGS sequence"/>
</dbReference>
<gene>
    <name evidence="1" type="ORF">B9479_000023</name>
</gene>
<comment type="caution">
    <text evidence="1">The sequence shown here is derived from an EMBL/GenBank/DDBJ whole genome shotgun (WGS) entry which is preliminary data.</text>
</comment>
<evidence type="ECO:0000313" key="2">
    <source>
        <dbReference type="Proteomes" id="UP000322245"/>
    </source>
</evidence>
<organism evidence="1 2">
    <name type="scientific">Cryptococcus floricola</name>
    <dbReference type="NCBI Taxonomy" id="2591691"/>
    <lineage>
        <taxon>Eukaryota</taxon>
        <taxon>Fungi</taxon>
        <taxon>Dikarya</taxon>
        <taxon>Basidiomycota</taxon>
        <taxon>Agaricomycotina</taxon>
        <taxon>Tremellomycetes</taxon>
        <taxon>Tremellales</taxon>
        <taxon>Cryptococcaceae</taxon>
        <taxon>Cryptococcus</taxon>
    </lineage>
</organism>
<dbReference type="EMBL" id="NIDF01000001">
    <property type="protein sequence ID" value="TYJ59034.1"/>
    <property type="molecule type" value="Genomic_DNA"/>
</dbReference>
<proteinExistence type="predicted"/>
<sequence length="60" mass="6891">MTLTQQDPMPFFEQVSPLHPQTTPLTPLTKSPFVLSRCYLHLAEKPEENRTVLLAKIQEV</sequence>
<dbReference type="AlphaFoldDB" id="A0A5D3B886"/>
<protein>
    <submittedName>
        <fullName evidence="1">Uncharacterized protein</fullName>
    </submittedName>
</protein>
<accession>A0A5D3B886</accession>
<keyword evidence="2" id="KW-1185">Reference proteome</keyword>
<reference evidence="1 2" key="1">
    <citation type="submission" date="2017-05" db="EMBL/GenBank/DDBJ databases">
        <title>The Genome Sequence of Tsuchiyaea wingfieldii DSM 27421.</title>
        <authorList>
            <person name="Cuomo C."/>
            <person name="Passer A."/>
            <person name="Billmyre B."/>
            <person name="Heitman J."/>
        </authorList>
    </citation>
    <scope>NUCLEOTIDE SEQUENCE [LARGE SCALE GENOMIC DNA]</scope>
    <source>
        <strain evidence="1 2">DSM 27421</strain>
    </source>
</reference>
<evidence type="ECO:0000313" key="1">
    <source>
        <dbReference type="EMBL" id="TYJ59034.1"/>
    </source>
</evidence>